<dbReference type="Gene3D" id="1.25.40.10">
    <property type="entry name" value="Tetratricopeptide repeat domain"/>
    <property type="match status" value="2"/>
</dbReference>
<dbReference type="PANTHER" id="PTHR11102:SF147">
    <property type="entry name" value="SEL1L ADAPTOR SUBUNIT OF ERAD E3 UBIQUITIN LIGASE"/>
    <property type="match status" value="1"/>
</dbReference>
<feature type="compositionally biased region" description="Low complexity" evidence="2">
    <location>
        <begin position="868"/>
        <end position="879"/>
    </location>
</feature>
<feature type="compositionally biased region" description="Pro residues" evidence="2">
    <location>
        <begin position="809"/>
        <end position="825"/>
    </location>
</feature>
<proteinExistence type="inferred from homology"/>
<gene>
    <name evidence="3" type="ORF">Rsub_13230</name>
</gene>
<keyword evidence="4" id="KW-1185">Reference proteome</keyword>
<feature type="compositionally biased region" description="Low complexity" evidence="2">
    <location>
        <begin position="826"/>
        <end position="835"/>
    </location>
</feature>
<feature type="compositionally biased region" description="Gly residues" evidence="2">
    <location>
        <begin position="86"/>
        <end position="101"/>
    </location>
</feature>
<dbReference type="InterPro" id="IPR050767">
    <property type="entry name" value="Sel1_AlgK"/>
</dbReference>
<dbReference type="SMART" id="SM00671">
    <property type="entry name" value="SEL1"/>
    <property type="match status" value="6"/>
</dbReference>
<feature type="compositionally biased region" description="Low complexity" evidence="2">
    <location>
        <begin position="792"/>
        <end position="808"/>
    </location>
</feature>
<protein>
    <submittedName>
        <fullName evidence="3">Uncharacterized protein</fullName>
    </submittedName>
</protein>
<feature type="compositionally biased region" description="Basic and acidic residues" evidence="2">
    <location>
        <begin position="849"/>
        <end position="867"/>
    </location>
</feature>
<dbReference type="EMBL" id="BDRX01000224">
    <property type="protein sequence ID" value="GBG00431.1"/>
    <property type="molecule type" value="Genomic_DNA"/>
</dbReference>
<evidence type="ECO:0000256" key="1">
    <source>
        <dbReference type="ARBA" id="ARBA00038101"/>
    </source>
</evidence>
<dbReference type="Proteomes" id="UP000247498">
    <property type="component" value="Unassembled WGS sequence"/>
</dbReference>
<feature type="region of interest" description="Disordered" evidence="2">
    <location>
        <begin position="69"/>
        <end position="104"/>
    </location>
</feature>
<evidence type="ECO:0000313" key="3">
    <source>
        <dbReference type="EMBL" id="GBG00431.1"/>
    </source>
</evidence>
<accession>A0A2V0PQT2</accession>
<dbReference type="SUPFAM" id="SSF81901">
    <property type="entry name" value="HCP-like"/>
    <property type="match status" value="2"/>
</dbReference>
<dbReference type="PANTHER" id="PTHR11102">
    <property type="entry name" value="SEL-1-LIKE PROTEIN"/>
    <property type="match status" value="1"/>
</dbReference>
<reference evidence="3 4" key="1">
    <citation type="journal article" date="2018" name="Sci. Rep.">
        <title>Raphidocelis subcapitata (=Pseudokirchneriella subcapitata) provides an insight into genome evolution and environmental adaptations in the Sphaeropleales.</title>
        <authorList>
            <person name="Suzuki S."/>
            <person name="Yamaguchi H."/>
            <person name="Nakajima N."/>
            <person name="Kawachi M."/>
        </authorList>
    </citation>
    <scope>NUCLEOTIDE SEQUENCE [LARGE SCALE GENOMIC DNA]</scope>
    <source>
        <strain evidence="3 4">NIES-35</strain>
    </source>
</reference>
<dbReference type="Pfam" id="PF08238">
    <property type="entry name" value="Sel1"/>
    <property type="match status" value="6"/>
</dbReference>
<feature type="region of interest" description="Disordered" evidence="2">
    <location>
        <begin position="792"/>
        <end position="912"/>
    </location>
</feature>
<feature type="compositionally biased region" description="Basic and acidic residues" evidence="2">
    <location>
        <begin position="73"/>
        <end position="84"/>
    </location>
</feature>
<dbReference type="AlphaFoldDB" id="A0A2V0PQT2"/>
<dbReference type="OrthoDB" id="552174at2759"/>
<dbReference type="InterPro" id="IPR011990">
    <property type="entry name" value="TPR-like_helical_dom_sf"/>
</dbReference>
<sequence>MLGLGGGGAAARDVPAAIAGLRQLSARLGASLAARAAPGAEADAAAAADLQAEARAAFTLAALSSAHQLWRPEPSDGEGREAARDAGGGDGLAPTTGGAGGDLEPDAVALLRRAAAANSTEAQLALADRYLMGRGLPASCREGLHYLKLAAAAVAARVEKDGSNFHLPSAPVRLRERWSDAQAPQNDLAWDDTEEAVSVEEDAAFRGDATAQRRLGYRRLVGRGVPRDAAAAHRAFTVAAEGGDAMALYNLGYMHLNGIHVPQDVPKARSYFSRAASRGLAAGHTGLGVLAFEGAGGEPRNLTAARLHFEAAANGSNADAMYNLGNLHAHGLGVPKDAAAALEWYDKAYVAGHWRSPLALALLYAGGADGIDFDCSEAERLLWQFVAERSAWAPALRAALRALDSGRPWQALLRYLLLAEQGCEVAAANAAFMLQRGLGARGGGTMQLAAALLHRSSVLNSTSSMIELAAALLEHGPDLAASQPEARALLPPRGTETPYQDGYAAAAAAAALKAAAKAAERRSIAATAALIAASGGEGLHRRYVDAAVKGAAPWADLSVKAAAAESEAARASAPPSGALAPESVAVVWLRRASSMGDGEAAYLLAWMHQHGVGLPRSADKADKLLASAIRSEGDSARALVLTLASLALRAERALAAVAGQGAADAATAWLEWARDASPLSAARALPRPQLAPRAAAPTPPGGSPGGQQQQQQQQHQQRIGRPRVPAQRLELSVDRAGGGGGGDGEEDPADGVLGELLRAIGVDKVAADDVALTVMLGALAAVLWARQRQLNGPGAPRGGARAQVAQQRPPAPPPGQQQQWQPPPAAAAAVEPGPQQNGGRGQEQQQQREQGHGQQQREQEQEQERQPEAGTAEPPAAAAGSGGSGDAAADGSADFGVRRRAPQHAEGPRTAD</sequence>
<dbReference type="GO" id="GO:0005789">
    <property type="term" value="C:endoplasmic reticulum membrane"/>
    <property type="evidence" value="ECO:0007669"/>
    <property type="project" value="TreeGrafter"/>
</dbReference>
<evidence type="ECO:0000313" key="4">
    <source>
        <dbReference type="Proteomes" id="UP000247498"/>
    </source>
</evidence>
<dbReference type="InterPro" id="IPR006597">
    <property type="entry name" value="Sel1-like"/>
</dbReference>
<feature type="region of interest" description="Disordered" evidence="2">
    <location>
        <begin position="690"/>
        <end position="726"/>
    </location>
</feature>
<comment type="similarity">
    <text evidence="1">Belongs to the sel-1 family.</text>
</comment>
<feature type="compositionally biased region" description="Low complexity" evidence="2">
    <location>
        <begin position="706"/>
        <end position="723"/>
    </location>
</feature>
<evidence type="ECO:0000256" key="2">
    <source>
        <dbReference type="SAM" id="MobiDB-lite"/>
    </source>
</evidence>
<dbReference type="GO" id="GO:0036503">
    <property type="term" value="P:ERAD pathway"/>
    <property type="evidence" value="ECO:0007669"/>
    <property type="project" value="TreeGrafter"/>
</dbReference>
<dbReference type="InParanoid" id="A0A2V0PQT2"/>
<comment type="caution">
    <text evidence="3">The sequence shown here is derived from an EMBL/GenBank/DDBJ whole genome shotgun (WGS) entry which is preliminary data.</text>
</comment>
<organism evidence="3 4">
    <name type="scientific">Raphidocelis subcapitata</name>
    <dbReference type="NCBI Taxonomy" id="307507"/>
    <lineage>
        <taxon>Eukaryota</taxon>
        <taxon>Viridiplantae</taxon>
        <taxon>Chlorophyta</taxon>
        <taxon>core chlorophytes</taxon>
        <taxon>Chlorophyceae</taxon>
        <taxon>CS clade</taxon>
        <taxon>Sphaeropleales</taxon>
        <taxon>Selenastraceae</taxon>
        <taxon>Raphidocelis</taxon>
    </lineage>
</organism>
<name>A0A2V0PQT2_9CHLO</name>
<dbReference type="STRING" id="307507.A0A2V0PQT2"/>